<proteinExistence type="predicted"/>
<dbReference type="InterPro" id="IPR001810">
    <property type="entry name" value="F-box_dom"/>
</dbReference>
<dbReference type="SMART" id="SM00256">
    <property type="entry name" value="FBOX"/>
    <property type="match status" value="1"/>
</dbReference>
<evidence type="ECO:0000313" key="2">
    <source>
        <dbReference type="EMBL" id="KAG7561183.1"/>
    </source>
</evidence>
<dbReference type="Pfam" id="PF00646">
    <property type="entry name" value="F-box"/>
    <property type="match status" value="1"/>
</dbReference>
<dbReference type="InterPro" id="IPR017451">
    <property type="entry name" value="F-box-assoc_interact_dom"/>
</dbReference>
<sequence>MEDQERGNHKPKLGVWEREVNGVKRPTIMLPHHLVENILEKLPVESLIKFKCVSKEWKLTMMSQYFKERQMMFSQRSHDPNILFVQTNRNYWNAPTKICVNTLTLRSSVFVKSRSYYPLCDKSFALVTKSCDGLICMYGFMRWIYVINPSIKWYRSLPLARFQNLVEHLDTRRAPDERIAFPLLGLGRDNKNGVYKLVWLYNSKELELDNTTTCEVFSFNTNTWRNVTGSPYEVVYCDNPTYVDGSLHWVSTVINSKIHIVCFDLSSETFEVSMKIPFTTDGQVTISNMKDRLCISEGKDMKQEIWSLNSGKKWEKTYSIDLNRTSIWFRHDPNLPTQTITTFQKNKILLHSWKIIGHTLIIHDPEQNSYALAFKFKHRGISIAYFPSLLTV</sequence>
<name>A0A8T1ZRG2_9BRAS</name>
<feature type="domain" description="F-box" evidence="1">
    <location>
        <begin position="24"/>
        <end position="69"/>
    </location>
</feature>
<dbReference type="EMBL" id="JAEFBK010000010">
    <property type="protein sequence ID" value="KAG7561183.1"/>
    <property type="molecule type" value="Genomic_DNA"/>
</dbReference>
<protein>
    <submittedName>
        <fullName evidence="2">F-box associated interaction domain</fullName>
    </submittedName>
</protein>
<gene>
    <name evidence="2" type="ORF">ISN45_Aa05g026280</name>
</gene>
<dbReference type="Proteomes" id="UP000694240">
    <property type="component" value="Chromosome 10"/>
</dbReference>
<dbReference type="NCBIfam" id="TIGR01640">
    <property type="entry name" value="F_box_assoc_1"/>
    <property type="match status" value="1"/>
</dbReference>
<comment type="caution">
    <text evidence="2">The sequence shown here is derived from an EMBL/GenBank/DDBJ whole genome shotgun (WGS) entry which is preliminary data.</text>
</comment>
<dbReference type="InterPro" id="IPR050796">
    <property type="entry name" value="SCF_F-box_component"/>
</dbReference>
<evidence type="ECO:0000313" key="3">
    <source>
        <dbReference type="Proteomes" id="UP000694240"/>
    </source>
</evidence>
<dbReference type="Pfam" id="PF07734">
    <property type="entry name" value="FBA_1"/>
    <property type="match status" value="1"/>
</dbReference>
<dbReference type="InterPro" id="IPR006527">
    <property type="entry name" value="F-box-assoc_dom_typ1"/>
</dbReference>
<organism evidence="2 3">
    <name type="scientific">Arabidopsis thaliana x Arabidopsis arenosa</name>
    <dbReference type="NCBI Taxonomy" id="1240361"/>
    <lineage>
        <taxon>Eukaryota</taxon>
        <taxon>Viridiplantae</taxon>
        <taxon>Streptophyta</taxon>
        <taxon>Embryophyta</taxon>
        <taxon>Tracheophyta</taxon>
        <taxon>Spermatophyta</taxon>
        <taxon>Magnoliopsida</taxon>
        <taxon>eudicotyledons</taxon>
        <taxon>Gunneridae</taxon>
        <taxon>Pentapetalae</taxon>
        <taxon>rosids</taxon>
        <taxon>malvids</taxon>
        <taxon>Brassicales</taxon>
        <taxon>Brassicaceae</taxon>
        <taxon>Camelineae</taxon>
        <taxon>Arabidopsis</taxon>
    </lineage>
</organism>
<dbReference type="PANTHER" id="PTHR31672">
    <property type="entry name" value="BNACNNG10540D PROTEIN"/>
    <property type="match status" value="1"/>
</dbReference>
<reference evidence="2 3" key="1">
    <citation type="submission" date="2020-12" db="EMBL/GenBank/DDBJ databases">
        <title>Concerted genomic and epigenomic changes stabilize Arabidopsis allopolyploids.</title>
        <authorList>
            <person name="Chen Z."/>
        </authorList>
    </citation>
    <scope>NUCLEOTIDE SEQUENCE [LARGE SCALE GENOMIC DNA]</scope>
    <source>
        <strain evidence="2">Allo738</strain>
        <tissue evidence="2">Leaf</tissue>
    </source>
</reference>
<keyword evidence="3" id="KW-1185">Reference proteome</keyword>
<evidence type="ECO:0000259" key="1">
    <source>
        <dbReference type="PROSITE" id="PS50181"/>
    </source>
</evidence>
<dbReference type="PANTHER" id="PTHR31672:SF13">
    <property type="entry name" value="F-BOX PROTEIN CPR30-LIKE"/>
    <property type="match status" value="1"/>
</dbReference>
<accession>A0A8T1ZRG2</accession>
<dbReference type="PROSITE" id="PS50181">
    <property type="entry name" value="FBOX"/>
    <property type="match status" value="1"/>
</dbReference>
<dbReference type="AlphaFoldDB" id="A0A8T1ZRG2"/>